<evidence type="ECO:0000256" key="2">
    <source>
        <dbReference type="ARBA" id="ARBA00010388"/>
    </source>
</evidence>
<keyword evidence="5 7" id="KW-1133">Transmembrane helix</keyword>
<dbReference type="Gene3D" id="1.10.287.3510">
    <property type="match status" value="1"/>
</dbReference>
<dbReference type="PANTHER" id="PTHR34583:SF2">
    <property type="entry name" value="ANTIPORTER SUBUNIT MNHC2-RELATED"/>
    <property type="match status" value="1"/>
</dbReference>
<keyword evidence="3" id="KW-1003">Cell membrane</keyword>
<evidence type="ECO:0000256" key="3">
    <source>
        <dbReference type="ARBA" id="ARBA00022475"/>
    </source>
</evidence>
<name>H1XUT0_CALAY</name>
<dbReference type="InParanoid" id="H1XUT0"/>
<comment type="similarity">
    <text evidence="2">Belongs to the CPA3 antiporters (TC 2.A.63) subunit C family.</text>
</comment>
<evidence type="ECO:0000256" key="7">
    <source>
        <dbReference type="SAM" id="Phobius"/>
    </source>
</evidence>
<dbReference type="HOGENOM" id="CLU_082058_2_1_0"/>
<evidence type="ECO:0000256" key="4">
    <source>
        <dbReference type="ARBA" id="ARBA00022692"/>
    </source>
</evidence>
<dbReference type="Pfam" id="PF00420">
    <property type="entry name" value="Oxidored_q2"/>
    <property type="match status" value="1"/>
</dbReference>
<dbReference type="AlphaFoldDB" id="H1XUT0"/>
<evidence type="ECO:0000256" key="1">
    <source>
        <dbReference type="ARBA" id="ARBA00004651"/>
    </source>
</evidence>
<proteinExistence type="inferred from homology"/>
<dbReference type="Proteomes" id="UP000004671">
    <property type="component" value="Chromosome"/>
</dbReference>
<accession>H1XUT0</accession>
<dbReference type="InterPro" id="IPR050601">
    <property type="entry name" value="CPA3_antiporter_subunitC"/>
</dbReference>
<feature type="transmembrane region" description="Helical" evidence="7">
    <location>
        <begin position="77"/>
        <end position="98"/>
    </location>
</feature>
<dbReference type="RefSeq" id="WP_006928795.1">
    <property type="nucleotide sequence ID" value="NZ_CM001402.1"/>
</dbReference>
<feature type="transmembrane region" description="Helical" evidence="7">
    <location>
        <begin position="29"/>
        <end position="49"/>
    </location>
</feature>
<dbReference type="InterPro" id="IPR039428">
    <property type="entry name" value="NUOK/Mnh_C1-like"/>
</dbReference>
<feature type="transmembrane region" description="Helical" evidence="7">
    <location>
        <begin position="6"/>
        <end position="22"/>
    </location>
</feature>
<organism evidence="8 9">
    <name type="scientific">Caldithrix abyssi DSM 13497</name>
    <dbReference type="NCBI Taxonomy" id="880073"/>
    <lineage>
        <taxon>Bacteria</taxon>
        <taxon>Pseudomonadati</taxon>
        <taxon>Calditrichota</taxon>
        <taxon>Calditrichia</taxon>
        <taxon>Calditrichales</taxon>
        <taxon>Calditrichaceae</taxon>
        <taxon>Caldithrix</taxon>
    </lineage>
</organism>
<dbReference type="STRING" id="880073.Cabys_782"/>
<protein>
    <submittedName>
        <fullName evidence="8">NADH-ubiquinone oxidoreductase chain 4L</fullName>
    </submittedName>
</protein>
<evidence type="ECO:0000313" key="9">
    <source>
        <dbReference type="Proteomes" id="UP000004671"/>
    </source>
</evidence>
<sequence>MTIVLGIGFLLMLIGFWGLLTRRNMIKMVLSIAIAESGLQLAMIAIGYINGRTAPILNSETLKLHGALKVVDPVPQALVLTAIVIGVAVNALMLTFVIRLYQQKKSLDISDYRDMKW</sequence>
<comment type="subcellular location">
    <subcellularLocation>
        <location evidence="1">Cell membrane</location>
        <topology evidence="1">Multi-pass membrane protein</topology>
    </subcellularLocation>
</comment>
<keyword evidence="9" id="KW-1185">Reference proteome</keyword>
<keyword evidence="6 7" id="KW-0472">Membrane</keyword>
<keyword evidence="4 7" id="KW-0812">Transmembrane</keyword>
<dbReference type="PANTHER" id="PTHR34583">
    <property type="entry name" value="ANTIPORTER SUBUNIT MNHC2-RELATED"/>
    <property type="match status" value="1"/>
</dbReference>
<gene>
    <name evidence="8" type="ORF">Calab_2017</name>
</gene>
<dbReference type="eggNOG" id="COG1006">
    <property type="taxonomic scope" value="Bacteria"/>
</dbReference>
<evidence type="ECO:0000256" key="6">
    <source>
        <dbReference type="ARBA" id="ARBA00023136"/>
    </source>
</evidence>
<dbReference type="EMBL" id="CM001402">
    <property type="protein sequence ID" value="EHO41629.1"/>
    <property type="molecule type" value="Genomic_DNA"/>
</dbReference>
<keyword evidence="8" id="KW-0830">Ubiquinone</keyword>
<dbReference type="GO" id="GO:0005886">
    <property type="term" value="C:plasma membrane"/>
    <property type="evidence" value="ECO:0007669"/>
    <property type="project" value="UniProtKB-SubCell"/>
</dbReference>
<evidence type="ECO:0000256" key="5">
    <source>
        <dbReference type="ARBA" id="ARBA00022989"/>
    </source>
</evidence>
<reference evidence="8 9" key="1">
    <citation type="submission" date="2011-09" db="EMBL/GenBank/DDBJ databases">
        <title>The permanent draft genome of Caldithrix abyssi DSM 13497.</title>
        <authorList>
            <consortium name="US DOE Joint Genome Institute (JGI-PGF)"/>
            <person name="Lucas S."/>
            <person name="Han J."/>
            <person name="Lapidus A."/>
            <person name="Bruce D."/>
            <person name="Goodwin L."/>
            <person name="Pitluck S."/>
            <person name="Peters L."/>
            <person name="Kyrpides N."/>
            <person name="Mavromatis K."/>
            <person name="Ivanova N."/>
            <person name="Mikhailova N."/>
            <person name="Chertkov O."/>
            <person name="Detter J.C."/>
            <person name="Tapia R."/>
            <person name="Han C."/>
            <person name="Land M."/>
            <person name="Hauser L."/>
            <person name="Markowitz V."/>
            <person name="Cheng J.-F."/>
            <person name="Hugenholtz P."/>
            <person name="Woyke T."/>
            <person name="Wu D."/>
            <person name="Spring S."/>
            <person name="Brambilla E."/>
            <person name="Klenk H.-P."/>
            <person name="Eisen J.A."/>
        </authorList>
    </citation>
    <scope>NUCLEOTIDE SEQUENCE [LARGE SCALE GENOMIC DNA]</scope>
    <source>
        <strain evidence="8 9">DSM 13497</strain>
    </source>
</reference>
<dbReference type="PaxDb" id="880073-Calab_2017"/>
<dbReference type="OrthoDB" id="9799219at2"/>
<evidence type="ECO:0000313" key="8">
    <source>
        <dbReference type="EMBL" id="EHO41629.1"/>
    </source>
</evidence>